<evidence type="ECO:0000313" key="2">
    <source>
        <dbReference type="Proteomes" id="UP001372338"/>
    </source>
</evidence>
<protein>
    <submittedName>
        <fullName evidence="1">Uncharacterized protein</fullName>
    </submittedName>
</protein>
<dbReference type="Proteomes" id="UP001372338">
    <property type="component" value="Unassembled WGS sequence"/>
</dbReference>
<dbReference type="EMBL" id="JAYWIO010000002">
    <property type="protein sequence ID" value="KAK7282767.1"/>
    <property type="molecule type" value="Genomic_DNA"/>
</dbReference>
<sequence>MLCSRPSIKDVSLPRWREHRKGSSCDDDPLSPRISCMGQVKRNNKIAGIGFSTSHRLSLTSKSSTTSSTPSSSTSPSVVKYSKLKKLFSSKNLKTTTTTPTTTAAATISSCGAIRQQQRVNRNQRCGRNENENENVVSISIENMDPPLPVIKKVHNKLEEGSLWQRRYGGNGIKSLQVQQIHHHPRICLQPTSV</sequence>
<dbReference type="PANTHER" id="PTHR36323:SF1">
    <property type="entry name" value="MYOTUBULARIN-LIKE PROTEIN"/>
    <property type="match status" value="1"/>
</dbReference>
<reference evidence="1 2" key="1">
    <citation type="submission" date="2024-01" db="EMBL/GenBank/DDBJ databases">
        <title>The genomes of 5 underutilized Papilionoideae crops provide insights into root nodulation and disease resistanc.</title>
        <authorList>
            <person name="Yuan L."/>
        </authorList>
    </citation>
    <scope>NUCLEOTIDE SEQUENCE [LARGE SCALE GENOMIC DNA]</scope>
    <source>
        <strain evidence="1">ZHUSHIDOU_FW_LH</strain>
        <tissue evidence="1">Leaf</tissue>
    </source>
</reference>
<keyword evidence="2" id="KW-1185">Reference proteome</keyword>
<name>A0AAN9P0C0_CROPI</name>
<accession>A0AAN9P0C0</accession>
<organism evidence="1 2">
    <name type="scientific">Crotalaria pallida</name>
    <name type="common">Smooth rattlebox</name>
    <name type="synonym">Crotalaria striata</name>
    <dbReference type="NCBI Taxonomy" id="3830"/>
    <lineage>
        <taxon>Eukaryota</taxon>
        <taxon>Viridiplantae</taxon>
        <taxon>Streptophyta</taxon>
        <taxon>Embryophyta</taxon>
        <taxon>Tracheophyta</taxon>
        <taxon>Spermatophyta</taxon>
        <taxon>Magnoliopsida</taxon>
        <taxon>eudicotyledons</taxon>
        <taxon>Gunneridae</taxon>
        <taxon>Pentapetalae</taxon>
        <taxon>rosids</taxon>
        <taxon>fabids</taxon>
        <taxon>Fabales</taxon>
        <taxon>Fabaceae</taxon>
        <taxon>Papilionoideae</taxon>
        <taxon>50 kb inversion clade</taxon>
        <taxon>genistoids sensu lato</taxon>
        <taxon>core genistoids</taxon>
        <taxon>Crotalarieae</taxon>
        <taxon>Crotalaria</taxon>
    </lineage>
</organism>
<evidence type="ECO:0000313" key="1">
    <source>
        <dbReference type="EMBL" id="KAK7282767.1"/>
    </source>
</evidence>
<gene>
    <name evidence="1" type="ORF">RIF29_11803</name>
</gene>
<dbReference type="AlphaFoldDB" id="A0AAN9P0C0"/>
<comment type="caution">
    <text evidence="1">The sequence shown here is derived from an EMBL/GenBank/DDBJ whole genome shotgun (WGS) entry which is preliminary data.</text>
</comment>
<proteinExistence type="predicted"/>
<dbReference type="PANTHER" id="PTHR36323">
    <property type="entry name" value="MYOTUBULARIN-LIKE PROTEIN"/>
    <property type="match status" value="1"/>
</dbReference>